<proteinExistence type="inferred from homology"/>
<dbReference type="InterPro" id="IPR006041">
    <property type="entry name" value="Pollen_Ole_e1_allergen"/>
</dbReference>
<keyword evidence="2" id="KW-1015">Disulfide bond</keyword>
<organism evidence="4 5">
    <name type="scientific">Buddleja alternifolia</name>
    <dbReference type="NCBI Taxonomy" id="168488"/>
    <lineage>
        <taxon>Eukaryota</taxon>
        <taxon>Viridiplantae</taxon>
        <taxon>Streptophyta</taxon>
        <taxon>Embryophyta</taxon>
        <taxon>Tracheophyta</taxon>
        <taxon>Spermatophyta</taxon>
        <taxon>Magnoliopsida</taxon>
        <taxon>eudicotyledons</taxon>
        <taxon>Gunneridae</taxon>
        <taxon>Pentapetalae</taxon>
        <taxon>asterids</taxon>
        <taxon>lamiids</taxon>
        <taxon>Lamiales</taxon>
        <taxon>Scrophulariaceae</taxon>
        <taxon>Buddlejeae</taxon>
        <taxon>Buddleja</taxon>
    </lineage>
</organism>
<reference evidence="4" key="1">
    <citation type="submission" date="2019-10" db="EMBL/GenBank/DDBJ databases">
        <authorList>
            <person name="Zhang R."/>
            <person name="Pan Y."/>
            <person name="Wang J."/>
            <person name="Ma R."/>
            <person name="Yu S."/>
        </authorList>
    </citation>
    <scope>NUCLEOTIDE SEQUENCE</scope>
    <source>
        <strain evidence="4">LA-IB0</strain>
        <tissue evidence="4">Leaf</tissue>
    </source>
</reference>
<protein>
    <submittedName>
        <fullName evidence="4">Uncharacterized protein</fullName>
    </submittedName>
</protein>
<keyword evidence="3" id="KW-0732">Signal</keyword>
<dbReference type="AlphaFoldDB" id="A0AAV6XUX2"/>
<evidence type="ECO:0000256" key="1">
    <source>
        <dbReference type="ARBA" id="ARBA00010049"/>
    </source>
</evidence>
<accession>A0AAV6XUX2</accession>
<name>A0AAV6XUX2_9LAMI</name>
<evidence type="ECO:0000313" key="4">
    <source>
        <dbReference type="EMBL" id="KAG8386409.1"/>
    </source>
</evidence>
<evidence type="ECO:0000313" key="5">
    <source>
        <dbReference type="Proteomes" id="UP000826271"/>
    </source>
</evidence>
<dbReference type="Proteomes" id="UP000826271">
    <property type="component" value="Unassembled WGS sequence"/>
</dbReference>
<dbReference type="EMBL" id="WHWC01000003">
    <property type="protein sequence ID" value="KAG8386409.1"/>
    <property type="molecule type" value="Genomic_DNA"/>
</dbReference>
<dbReference type="PANTHER" id="PTHR31614">
    <property type="entry name" value="PROTEIN DOWNSTREAM OF FLC-RELATED"/>
    <property type="match status" value="1"/>
</dbReference>
<evidence type="ECO:0000256" key="2">
    <source>
        <dbReference type="ARBA" id="ARBA00023157"/>
    </source>
</evidence>
<sequence>MAKSVALISALCILALAAVAHSHKEVFDVVGEVYCDVCRFQFHNDLSYKLEGATVKLECSNIDTKAVTYTTEGVTDASGRYRLQVTGDHELDICQVNVVKSPKEDCNEVMHDVVDSKIEITENSGMHTDVRFANPIGFMAKEAKPECAALLDKYFKIDDEE</sequence>
<dbReference type="Pfam" id="PF01190">
    <property type="entry name" value="Pollen_Ole_e_1"/>
    <property type="match status" value="1"/>
</dbReference>
<dbReference type="PANTHER" id="PTHR31614:SF2">
    <property type="entry name" value="F28N24.16 PROTEIN"/>
    <property type="match status" value="1"/>
</dbReference>
<comment type="similarity">
    <text evidence="1">Belongs to the Ole e I family.</text>
</comment>
<evidence type="ECO:0000256" key="3">
    <source>
        <dbReference type="SAM" id="SignalP"/>
    </source>
</evidence>
<gene>
    <name evidence="4" type="ORF">BUALT_Bualt03G0145800</name>
</gene>
<keyword evidence="5" id="KW-1185">Reference proteome</keyword>
<feature type="signal peptide" evidence="3">
    <location>
        <begin position="1"/>
        <end position="22"/>
    </location>
</feature>
<feature type="chain" id="PRO_5043406334" evidence="3">
    <location>
        <begin position="23"/>
        <end position="161"/>
    </location>
</feature>
<comment type="caution">
    <text evidence="4">The sequence shown here is derived from an EMBL/GenBank/DDBJ whole genome shotgun (WGS) entry which is preliminary data.</text>
</comment>